<dbReference type="InterPro" id="IPR011990">
    <property type="entry name" value="TPR-like_helical_dom_sf"/>
</dbReference>
<organism evidence="4 5">
    <name type="scientific">Lactuca sativa</name>
    <name type="common">Garden lettuce</name>
    <dbReference type="NCBI Taxonomy" id="4236"/>
    <lineage>
        <taxon>Eukaryota</taxon>
        <taxon>Viridiplantae</taxon>
        <taxon>Streptophyta</taxon>
        <taxon>Embryophyta</taxon>
        <taxon>Tracheophyta</taxon>
        <taxon>Spermatophyta</taxon>
        <taxon>Magnoliopsida</taxon>
        <taxon>eudicotyledons</taxon>
        <taxon>Gunneridae</taxon>
        <taxon>Pentapetalae</taxon>
        <taxon>asterids</taxon>
        <taxon>campanulids</taxon>
        <taxon>Asterales</taxon>
        <taxon>Asteraceae</taxon>
        <taxon>Cichorioideae</taxon>
        <taxon>Cichorieae</taxon>
        <taxon>Lactucinae</taxon>
        <taxon>Lactuca</taxon>
    </lineage>
</organism>
<accession>A0A9R1WNY4</accession>
<evidence type="ECO:0000256" key="1">
    <source>
        <dbReference type="ARBA" id="ARBA00007626"/>
    </source>
</evidence>
<comment type="similarity">
    <text evidence="1">Belongs to the PPR family. P subfamily.</text>
</comment>
<protein>
    <recommendedName>
        <fullName evidence="6">Pentacotripeptide-repeat region of PRORP domain-containing protein</fullName>
    </recommendedName>
</protein>
<reference evidence="4 5" key="1">
    <citation type="journal article" date="2017" name="Nat. Commun.">
        <title>Genome assembly with in vitro proximity ligation data and whole-genome triplication in lettuce.</title>
        <authorList>
            <person name="Reyes-Chin-Wo S."/>
            <person name="Wang Z."/>
            <person name="Yang X."/>
            <person name="Kozik A."/>
            <person name="Arikit S."/>
            <person name="Song C."/>
            <person name="Xia L."/>
            <person name="Froenicke L."/>
            <person name="Lavelle D.O."/>
            <person name="Truco M.J."/>
            <person name="Xia R."/>
            <person name="Zhu S."/>
            <person name="Xu C."/>
            <person name="Xu H."/>
            <person name="Xu X."/>
            <person name="Cox K."/>
            <person name="Korf I."/>
            <person name="Meyers B.C."/>
            <person name="Michelmore R.W."/>
        </authorList>
    </citation>
    <scope>NUCLEOTIDE SEQUENCE [LARGE SCALE GENOMIC DNA]</scope>
    <source>
        <strain evidence="5">cv. Salinas</strain>
        <tissue evidence="4">Seedlings</tissue>
    </source>
</reference>
<dbReference type="NCBIfam" id="TIGR00756">
    <property type="entry name" value="PPR"/>
    <property type="match status" value="3"/>
</dbReference>
<evidence type="ECO:0000313" key="4">
    <source>
        <dbReference type="EMBL" id="KAJ0226200.1"/>
    </source>
</evidence>
<proteinExistence type="inferred from homology"/>
<dbReference type="PROSITE" id="PS51375">
    <property type="entry name" value="PPR"/>
    <property type="match status" value="3"/>
</dbReference>
<gene>
    <name evidence="4" type="ORF">LSAT_V11C100021500</name>
</gene>
<keyword evidence="2" id="KW-0677">Repeat</keyword>
<comment type="caution">
    <text evidence="4">The sequence shown here is derived from an EMBL/GenBank/DDBJ whole genome shotgun (WGS) entry which is preliminary data.</text>
</comment>
<dbReference type="Pfam" id="PF13812">
    <property type="entry name" value="PPR_3"/>
    <property type="match status" value="1"/>
</dbReference>
<dbReference type="PANTHER" id="PTHR47938">
    <property type="entry name" value="RESPIRATORY COMPLEX I CHAPERONE (CIA84), PUTATIVE (AFU_ORTHOLOGUE AFUA_2G06020)-RELATED"/>
    <property type="match status" value="1"/>
</dbReference>
<feature type="repeat" description="PPR" evidence="3">
    <location>
        <begin position="217"/>
        <end position="251"/>
    </location>
</feature>
<evidence type="ECO:0000313" key="5">
    <source>
        <dbReference type="Proteomes" id="UP000235145"/>
    </source>
</evidence>
<evidence type="ECO:0008006" key="6">
    <source>
        <dbReference type="Google" id="ProtNLM"/>
    </source>
</evidence>
<dbReference type="EMBL" id="NBSK02000001">
    <property type="protein sequence ID" value="KAJ0226200.1"/>
    <property type="molecule type" value="Genomic_DNA"/>
</dbReference>
<dbReference type="Proteomes" id="UP000235145">
    <property type="component" value="Unassembled WGS sequence"/>
</dbReference>
<keyword evidence="5" id="KW-1185">Reference proteome</keyword>
<evidence type="ECO:0000256" key="3">
    <source>
        <dbReference type="PROSITE-ProRule" id="PRU00708"/>
    </source>
</evidence>
<dbReference type="AlphaFoldDB" id="A0A9R1WNY4"/>
<name>A0A9R1WNY4_LACSA</name>
<feature type="repeat" description="PPR" evidence="3">
    <location>
        <begin position="391"/>
        <end position="425"/>
    </location>
</feature>
<evidence type="ECO:0000256" key="2">
    <source>
        <dbReference type="ARBA" id="ARBA00022737"/>
    </source>
</evidence>
<dbReference type="Pfam" id="PF13041">
    <property type="entry name" value="PPR_2"/>
    <property type="match status" value="1"/>
</dbReference>
<dbReference type="PANTHER" id="PTHR47938:SF35">
    <property type="entry name" value="PENTATRICOPEPTIDE REPEAT-CONTAINING PROTEIN 4, MITOCHONDRIAL-RELATED"/>
    <property type="match status" value="1"/>
</dbReference>
<dbReference type="InterPro" id="IPR002885">
    <property type="entry name" value="PPR_rpt"/>
</dbReference>
<sequence length="519" mass="59410">MTLGEWRRNLIPKMCKDHDRSMLEGWWNSVVYTTCSDVSDSSSDTNVLCRALEKLGKFKVINETLLEQSKRERRSALLYMRELKESGFKHDLETYMAVVRLLCHWDWGMDARSNNVINDVIDNTNWEVVSFKISDDLFDALMEENLIKAVNGLLTVYASAGKFKEVIHTLIKMKRRGVLVVSTKTCNFIMSQLIKEDLEDIVEQVYRVLRRDGMIPNLYTYGLLLYVICKKGCLKEAWNVIEEMKEAGVEPDDLTYRMYIYALCCNGKTDLAFQLVKKLNKPLLNVYPYYYIIQVMVLQSKLQEAEDMFLEMKIREVVPNADCYGELIGGYCLKGDTDKTLDLCKEMESGGIKIDHKFVRRMMEHLWHIGKLDEALCLFKHFTQQSRVFIDEVSFSIAIDAACKVGKKDDAMGLIDEMKSRKIMPVVRQAQAGFQVQRVQPNMGQGEGVEGVPDACVQNEGVHDGAVQDARDQAAVGTVGQLNTTQQTLALHKLTSLNALHARILKKFRKSKRQVKMKD</sequence>
<dbReference type="Gene3D" id="1.25.40.10">
    <property type="entry name" value="Tetratricopeptide repeat domain"/>
    <property type="match status" value="3"/>
</dbReference>
<dbReference type="Pfam" id="PF01535">
    <property type="entry name" value="PPR"/>
    <property type="match status" value="2"/>
</dbReference>
<feature type="repeat" description="PPR" evidence="3">
    <location>
        <begin position="320"/>
        <end position="354"/>
    </location>
</feature>